<proteinExistence type="predicted"/>
<keyword evidence="2" id="KW-0663">Pyridoxal phosphate</keyword>
<gene>
    <name evidence="5" type="ORF">SAMN04488053_10730</name>
</gene>
<dbReference type="STRING" id="745820.SAMN04488053_10730"/>
<dbReference type="InterPro" id="IPR000821">
    <property type="entry name" value="Ala_racemase"/>
</dbReference>
<protein>
    <submittedName>
        <fullName evidence="5">Predicted amino acid racemase</fullName>
    </submittedName>
</protein>
<dbReference type="InterPro" id="IPR001608">
    <property type="entry name" value="Ala_racemase_N"/>
</dbReference>
<dbReference type="GO" id="GO:0030170">
    <property type="term" value="F:pyridoxal phosphate binding"/>
    <property type="evidence" value="ECO:0007669"/>
    <property type="project" value="TreeGrafter"/>
</dbReference>
<dbReference type="SUPFAM" id="SSF51419">
    <property type="entry name" value="PLP-binding barrel"/>
    <property type="match status" value="1"/>
</dbReference>
<dbReference type="PANTHER" id="PTHR30511">
    <property type="entry name" value="ALANINE RACEMASE"/>
    <property type="match status" value="1"/>
</dbReference>
<feature type="domain" description="Alanine racemase N-terminal" evidence="4">
    <location>
        <begin position="10"/>
        <end position="228"/>
    </location>
</feature>
<dbReference type="Proteomes" id="UP000198778">
    <property type="component" value="Unassembled WGS sequence"/>
</dbReference>
<name>A0A1H0GTV9_9BACI</name>
<evidence type="ECO:0000256" key="1">
    <source>
        <dbReference type="ARBA" id="ARBA00001933"/>
    </source>
</evidence>
<dbReference type="AlphaFoldDB" id="A0A1H0GTV9"/>
<dbReference type="GO" id="GO:0008784">
    <property type="term" value="F:alanine racemase activity"/>
    <property type="evidence" value="ECO:0007669"/>
    <property type="project" value="TreeGrafter"/>
</dbReference>
<dbReference type="GO" id="GO:0005829">
    <property type="term" value="C:cytosol"/>
    <property type="evidence" value="ECO:0007669"/>
    <property type="project" value="TreeGrafter"/>
</dbReference>
<dbReference type="Pfam" id="PF01168">
    <property type="entry name" value="Ala_racemase_N"/>
    <property type="match status" value="1"/>
</dbReference>
<keyword evidence="6" id="KW-1185">Reference proteome</keyword>
<keyword evidence="3" id="KW-0413">Isomerase</keyword>
<evidence type="ECO:0000256" key="2">
    <source>
        <dbReference type="ARBA" id="ARBA00022898"/>
    </source>
</evidence>
<accession>A0A1H0GTV9</accession>
<dbReference type="EMBL" id="FNIL01000007">
    <property type="protein sequence ID" value="SDO10327.1"/>
    <property type="molecule type" value="Genomic_DNA"/>
</dbReference>
<dbReference type="OrthoDB" id="504078at2"/>
<organism evidence="5 6">
    <name type="scientific">Alkalicoccus daliensis</name>
    <dbReference type="NCBI Taxonomy" id="745820"/>
    <lineage>
        <taxon>Bacteria</taxon>
        <taxon>Bacillati</taxon>
        <taxon>Bacillota</taxon>
        <taxon>Bacilli</taxon>
        <taxon>Bacillales</taxon>
        <taxon>Bacillaceae</taxon>
        <taxon>Alkalicoccus</taxon>
    </lineage>
</organism>
<reference evidence="6" key="1">
    <citation type="submission" date="2016-10" db="EMBL/GenBank/DDBJ databases">
        <authorList>
            <person name="Varghese N."/>
            <person name="Submissions S."/>
        </authorList>
    </citation>
    <scope>NUCLEOTIDE SEQUENCE [LARGE SCALE GENOMIC DNA]</scope>
    <source>
        <strain evidence="6">CGMCC 1.10369</strain>
    </source>
</reference>
<comment type="cofactor">
    <cofactor evidence="1">
        <name>pyridoxal 5'-phosphate</name>
        <dbReference type="ChEBI" id="CHEBI:597326"/>
    </cofactor>
</comment>
<evidence type="ECO:0000313" key="5">
    <source>
        <dbReference type="EMBL" id="SDO10327.1"/>
    </source>
</evidence>
<evidence type="ECO:0000256" key="3">
    <source>
        <dbReference type="ARBA" id="ARBA00023235"/>
    </source>
</evidence>
<dbReference type="RefSeq" id="WP_090843086.1">
    <property type="nucleotide sequence ID" value="NZ_FNIL01000007.1"/>
</dbReference>
<evidence type="ECO:0000313" key="6">
    <source>
        <dbReference type="Proteomes" id="UP000198778"/>
    </source>
</evidence>
<evidence type="ECO:0000259" key="4">
    <source>
        <dbReference type="Pfam" id="PF01168"/>
    </source>
</evidence>
<sequence length="367" mass="39696">MIRPTPRIEVDLSKVAYNAKRIIELYRSKGIEIMGVTKGVGGCAEIAHLLCEQGIEMLADTKLQNLKKMKQVGVKAAFVLLRTPSLSEAAAVVRVADISMNTELKVMEALSAAAVEQKLVHKVILMVEMGDLREGLMPADLEETIRAGILLEGIKITGIGANFACFGGIRPNQEKMIELSMLAERMEAKFSLSFSCITGGNSGNYHWFTAADDTAKINNLRIGESIYLGCETLDREEIPGLYTDAFTLYAEVIEVKTKPSKPYGDAGQDVAGNYPQFEDEGLMRRAIVAVGSQDAAAAGLKPKIDADILGSSSDHLILNAKSTGLTVGEEVAFQLNYSALLSLMTSSYISKTYIGSENFSDEQYSAG</sequence>
<dbReference type="PANTHER" id="PTHR30511:SF3">
    <property type="entry name" value="LYSINE RACEMASE"/>
    <property type="match status" value="1"/>
</dbReference>
<dbReference type="InterPro" id="IPR029066">
    <property type="entry name" value="PLP-binding_barrel"/>
</dbReference>
<dbReference type="Gene3D" id="3.20.20.10">
    <property type="entry name" value="Alanine racemase"/>
    <property type="match status" value="1"/>
</dbReference>
<dbReference type="CDD" id="cd06815">
    <property type="entry name" value="PLPDE_III_AR_like_1"/>
    <property type="match status" value="1"/>
</dbReference>